<gene>
    <name evidence="1" type="ORF">ACFSDE_16565</name>
</gene>
<reference evidence="2" key="1">
    <citation type="journal article" date="2019" name="Int. J. Syst. Evol. Microbiol.">
        <title>The Global Catalogue of Microorganisms (GCM) 10K type strain sequencing project: providing services to taxonomists for standard genome sequencing and annotation.</title>
        <authorList>
            <consortium name="The Broad Institute Genomics Platform"/>
            <consortium name="The Broad Institute Genome Sequencing Center for Infectious Disease"/>
            <person name="Wu L."/>
            <person name="Ma J."/>
        </authorList>
    </citation>
    <scope>NUCLEOTIDE SEQUENCE [LARGE SCALE GENOMIC DNA]</scope>
    <source>
        <strain evidence="2">CGMCC 1.12477</strain>
    </source>
</reference>
<proteinExistence type="predicted"/>
<dbReference type="EMBL" id="JBHUGD010000003">
    <property type="protein sequence ID" value="MFD1948418.1"/>
    <property type="molecule type" value="Genomic_DNA"/>
</dbReference>
<organism evidence="1 2">
    <name type="scientific">Nocardioides aestuarii</name>
    <dbReference type="NCBI Taxonomy" id="252231"/>
    <lineage>
        <taxon>Bacteria</taxon>
        <taxon>Bacillati</taxon>
        <taxon>Actinomycetota</taxon>
        <taxon>Actinomycetes</taxon>
        <taxon>Propionibacteriales</taxon>
        <taxon>Nocardioidaceae</taxon>
        <taxon>Nocardioides</taxon>
    </lineage>
</organism>
<accession>A0ABW4TPS9</accession>
<name>A0ABW4TPS9_9ACTN</name>
<dbReference type="RefSeq" id="WP_343920451.1">
    <property type="nucleotide sequence ID" value="NZ_BAAAJT010000002.1"/>
</dbReference>
<evidence type="ECO:0008006" key="3">
    <source>
        <dbReference type="Google" id="ProtNLM"/>
    </source>
</evidence>
<keyword evidence="2" id="KW-1185">Reference proteome</keyword>
<evidence type="ECO:0000313" key="1">
    <source>
        <dbReference type="EMBL" id="MFD1948418.1"/>
    </source>
</evidence>
<sequence>MLSLVGDSEGSLAGGSVVVWVRVAGWMIADGEVPVPSRGDVLSDLGVRFRGEVAAAASEASDGIEEFRQDSAPSEVIYRATGRASEARDFYFEIDPGVRDHATDFVLAVGPVRYQVQSTGWAADVPEGARLTVTGQASVIGSYEWDDFGLADVRGDWQVTGVASSGEEDILLDLQPTVHDGP</sequence>
<dbReference type="Proteomes" id="UP001597351">
    <property type="component" value="Unassembled WGS sequence"/>
</dbReference>
<comment type="caution">
    <text evidence="1">The sequence shown here is derived from an EMBL/GenBank/DDBJ whole genome shotgun (WGS) entry which is preliminary data.</text>
</comment>
<protein>
    <recommendedName>
        <fullName evidence="3">YceI family protein</fullName>
    </recommendedName>
</protein>
<evidence type="ECO:0000313" key="2">
    <source>
        <dbReference type="Proteomes" id="UP001597351"/>
    </source>
</evidence>